<dbReference type="Pfam" id="PF14634">
    <property type="entry name" value="zf-RING_5"/>
    <property type="match status" value="1"/>
</dbReference>
<dbReference type="InterPro" id="IPR003649">
    <property type="entry name" value="Bbox_C"/>
</dbReference>
<organism evidence="8 9">
    <name type="scientific">Ptilonorhynchus violaceus</name>
    <name type="common">Satin bowerbird</name>
    <name type="synonym">Pyrrhocorax violaceus</name>
    <dbReference type="NCBI Taxonomy" id="28724"/>
    <lineage>
        <taxon>Eukaryota</taxon>
        <taxon>Metazoa</taxon>
        <taxon>Chordata</taxon>
        <taxon>Craniata</taxon>
        <taxon>Vertebrata</taxon>
        <taxon>Euteleostomi</taxon>
        <taxon>Archelosauria</taxon>
        <taxon>Archosauria</taxon>
        <taxon>Dinosauria</taxon>
        <taxon>Saurischia</taxon>
        <taxon>Theropoda</taxon>
        <taxon>Coelurosauria</taxon>
        <taxon>Aves</taxon>
        <taxon>Neognathae</taxon>
        <taxon>Neoaves</taxon>
        <taxon>Telluraves</taxon>
        <taxon>Australaves</taxon>
        <taxon>Passeriformes</taxon>
        <taxon>Ptilonorhynchidae</taxon>
        <taxon>Ptilonorhynchus</taxon>
    </lineage>
</organism>
<dbReference type="InterPro" id="IPR000315">
    <property type="entry name" value="Znf_B-box"/>
</dbReference>
<dbReference type="PANTHER" id="PTHR45915">
    <property type="entry name" value="TRANSCRIPTION INTERMEDIARY FACTOR"/>
    <property type="match status" value="1"/>
</dbReference>
<dbReference type="Gene3D" id="3.30.160.60">
    <property type="entry name" value="Classic Zinc Finger"/>
    <property type="match status" value="1"/>
</dbReference>
<dbReference type="PROSITE" id="PS50089">
    <property type="entry name" value="ZF_RING_2"/>
    <property type="match status" value="1"/>
</dbReference>
<keyword evidence="3 5" id="KW-0863">Zinc-finger</keyword>
<keyword evidence="2" id="KW-0479">Metal-binding</keyword>
<protein>
    <submittedName>
        <fullName evidence="8">TIF1B factor</fullName>
    </submittedName>
</protein>
<evidence type="ECO:0000256" key="3">
    <source>
        <dbReference type="ARBA" id="ARBA00022771"/>
    </source>
</evidence>
<reference evidence="8 9" key="1">
    <citation type="submission" date="2019-09" db="EMBL/GenBank/DDBJ databases">
        <title>Bird 10,000 Genomes (B10K) Project - Family phase.</title>
        <authorList>
            <person name="Zhang G."/>
        </authorList>
    </citation>
    <scope>NUCLEOTIDE SEQUENCE [LARGE SCALE GENOMIC DNA]</scope>
    <source>
        <strain evidence="8">B10K-DU-012-10</strain>
        <tissue evidence="8">Blood</tissue>
    </source>
</reference>
<dbReference type="Pfam" id="PF00643">
    <property type="entry name" value="zf-B_box"/>
    <property type="match status" value="2"/>
</dbReference>
<proteinExistence type="predicted"/>
<dbReference type="InterPro" id="IPR001841">
    <property type="entry name" value="Znf_RING"/>
</dbReference>
<name>A0A7K6C2W7_PTIVI</name>
<evidence type="ECO:0000259" key="6">
    <source>
        <dbReference type="PROSITE" id="PS50089"/>
    </source>
</evidence>
<dbReference type="Proteomes" id="UP000584880">
    <property type="component" value="Unassembled WGS sequence"/>
</dbReference>
<dbReference type="GO" id="GO:0005634">
    <property type="term" value="C:nucleus"/>
    <property type="evidence" value="ECO:0007669"/>
    <property type="project" value="UniProtKB-SubCell"/>
</dbReference>
<feature type="non-terminal residue" evidence="8">
    <location>
        <position position="1"/>
    </location>
</feature>
<gene>
    <name evidence="8" type="primary">Trim28_0</name>
    <name evidence="8" type="ORF">PTIVIO_R13172</name>
</gene>
<dbReference type="SUPFAM" id="SSF57850">
    <property type="entry name" value="RING/U-box"/>
    <property type="match status" value="1"/>
</dbReference>
<accession>A0A7K6C2W7</accession>
<evidence type="ECO:0000259" key="7">
    <source>
        <dbReference type="PROSITE" id="PS50119"/>
    </source>
</evidence>
<evidence type="ECO:0000313" key="9">
    <source>
        <dbReference type="Proteomes" id="UP000584880"/>
    </source>
</evidence>
<dbReference type="SMART" id="SM00336">
    <property type="entry name" value="BBOX"/>
    <property type="match status" value="2"/>
</dbReference>
<comment type="subcellular location">
    <subcellularLocation>
        <location evidence="1">Nucleus</location>
    </subcellularLocation>
</comment>
<dbReference type="CDD" id="cd16765">
    <property type="entry name" value="RING-HC_TIF1beta"/>
    <property type="match status" value="1"/>
</dbReference>
<dbReference type="Gene3D" id="4.10.830.40">
    <property type="match status" value="1"/>
</dbReference>
<feature type="domain" description="B box-type" evidence="7">
    <location>
        <begin position="83"/>
        <end position="130"/>
    </location>
</feature>
<dbReference type="SMART" id="SM00502">
    <property type="entry name" value="BBC"/>
    <property type="match status" value="1"/>
</dbReference>
<keyword evidence="9" id="KW-1185">Reference proteome</keyword>
<comment type="caution">
    <text evidence="8">The sequence shown here is derived from an EMBL/GenBank/DDBJ whole genome shotgun (WGS) entry which is preliminary data.</text>
</comment>
<feature type="non-terminal residue" evidence="8">
    <location>
        <position position="346"/>
    </location>
</feature>
<evidence type="ECO:0000256" key="1">
    <source>
        <dbReference type="ARBA" id="ARBA00004123"/>
    </source>
</evidence>
<dbReference type="PROSITE" id="PS00518">
    <property type="entry name" value="ZF_RING_1"/>
    <property type="match status" value="1"/>
</dbReference>
<dbReference type="InterPro" id="IPR013083">
    <property type="entry name" value="Znf_RING/FYVE/PHD"/>
</dbReference>
<dbReference type="InterPro" id="IPR042713">
    <property type="entry name" value="TIF1beta_RING-HC"/>
</dbReference>
<dbReference type="Gene3D" id="3.30.40.10">
    <property type="entry name" value="Zinc/RING finger domain, C3HC4 (zinc finger)"/>
    <property type="match status" value="1"/>
</dbReference>
<feature type="domain" description="B box-type" evidence="7">
    <location>
        <begin position="137"/>
        <end position="178"/>
    </location>
</feature>
<evidence type="ECO:0000313" key="8">
    <source>
        <dbReference type="EMBL" id="NWV08438.1"/>
    </source>
</evidence>
<evidence type="ECO:0000256" key="5">
    <source>
        <dbReference type="PROSITE-ProRule" id="PRU00024"/>
    </source>
</evidence>
<dbReference type="InterPro" id="IPR017907">
    <property type="entry name" value="Znf_RING_CS"/>
</dbReference>
<dbReference type="GO" id="GO:0000785">
    <property type="term" value="C:chromatin"/>
    <property type="evidence" value="ECO:0007669"/>
    <property type="project" value="TreeGrafter"/>
</dbReference>
<dbReference type="AlphaFoldDB" id="A0A7K6C2W7"/>
<dbReference type="PANTHER" id="PTHR45915:SF8">
    <property type="entry name" value="TRIPARTITE MOTIF CONTAINING 28"/>
    <property type="match status" value="1"/>
</dbReference>
<evidence type="ECO:0000256" key="4">
    <source>
        <dbReference type="ARBA" id="ARBA00022833"/>
    </source>
</evidence>
<feature type="domain" description="RING-type" evidence="6">
    <location>
        <begin position="10"/>
        <end position="57"/>
    </location>
</feature>
<dbReference type="GO" id="GO:0008270">
    <property type="term" value="F:zinc ion binding"/>
    <property type="evidence" value="ECO:0007669"/>
    <property type="project" value="UniProtKB-KW"/>
</dbReference>
<sequence length="346" mass="38433">PESLELLERCGACRERLSPQREPRLLPCLHSVCRGCLGTAPGLAGSEGAVFECPVCHQQCPLGDIMENFFLQDSGAGTAPSQGSGQSCTSCEDNASATSFCLECAEPLCDTCVEAHQRVRYTRDHTVRALGGAVPLAGATLCPAHPAEPLVLFCSTCDTLTCRDCHLSTHRDHQSQFLEDAVRKQRSVLAALVQRLGDKHAILQRSTKELRGFIRRVTDVQKRVQVEVKMAILQIMKELNKRGKVLVSDAQRVTEGQQEKLERQHRAMTKVQWQQEHVLRFAARALDSPHSTALLLSRRLIHSQLLQALRVIVEPVEPQGDMKFQWDLHAWTKSAESFGEGTRDRG</sequence>
<dbReference type="SMART" id="SM00184">
    <property type="entry name" value="RING"/>
    <property type="match status" value="1"/>
</dbReference>
<dbReference type="SUPFAM" id="SSF57845">
    <property type="entry name" value="B-box zinc-binding domain"/>
    <property type="match status" value="1"/>
</dbReference>
<evidence type="ECO:0000256" key="2">
    <source>
        <dbReference type="ARBA" id="ARBA00022723"/>
    </source>
</evidence>
<dbReference type="PROSITE" id="PS50119">
    <property type="entry name" value="ZF_BBOX"/>
    <property type="match status" value="2"/>
</dbReference>
<keyword evidence="4" id="KW-0862">Zinc</keyword>
<dbReference type="EMBL" id="VZRJ01006878">
    <property type="protein sequence ID" value="NWV08438.1"/>
    <property type="molecule type" value="Genomic_DNA"/>
</dbReference>